<feature type="domain" description="Calcineurin-like phosphoesterase" evidence="10">
    <location>
        <begin position="122"/>
        <end position="377"/>
    </location>
</feature>
<keyword evidence="9" id="KW-0325">Glycoprotein</keyword>
<evidence type="ECO:0000256" key="3">
    <source>
        <dbReference type="ARBA" id="ARBA00008234"/>
    </source>
</evidence>
<dbReference type="GO" id="GO:0046872">
    <property type="term" value="F:metal ion binding"/>
    <property type="evidence" value="ECO:0007669"/>
    <property type="project" value="UniProtKB-KW"/>
</dbReference>
<dbReference type="AlphaFoldDB" id="A0A3Q2VUP9"/>
<dbReference type="InterPro" id="IPR045473">
    <property type="entry name" value="ASM_C"/>
</dbReference>
<dbReference type="GO" id="GO:0005615">
    <property type="term" value="C:extracellular space"/>
    <property type="evidence" value="ECO:0007669"/>
    <property type="project" value="TreeGrafter"/>
</dbReference>
<evidence type="ECO:0000256" key="5">
    <source>
        <dbReference type="ARBA" id="ARBA00022723"/>
    </source>
</evidence>
<evidence type="ECO:0000313" key="12">
    <source>
        <dbReference type="Ensembl" id="ENSHBUP00000016183.1"/>
    </source>
</evidence>
<evidence type="ECO:0000256" key="6">
    <source>
        <dbReference type="ARBA" id="ARBA00022729"/>
    </source>
</evidence>
<comment type="similarity">
    <text evidence="3">Belongs to the acid sphingomyelinase family.</text>
</comment>
<dbReference type="InterPro" id="IPR029052">
    <property type="entry name" value="Metallo-depent_PP-like"/>
</dbReference>
<evidence type="ECO:0000256" key="2">
    <source>
        <dbReference type="ARBA" id="ARBA00004613"/>
    </source>
</evidence>
<organism evidence="12 13">
    <name type="scientific">Haplochromis burtoni</name>
    <name type="common">Burton's mouthbrooder</name>
    <name type="synonym">Chromis burtoni</name>
    <dbReference type="NCBI Taxonomy" id="8153"/>
    <lineage>
        <taxon>Eukaryota</taxon>
        <taxon>Metazoa</taxon>
        <taxon>Chordata</taxon>
        <taxon>Craniata</taxon>
        <taxon>Vertebrata</taxon>
        <taxon>Euteleostomi</taxon>
        <taxon>Actinopterygii</taxon>
        <taxon>Neopterygii</taxon>
        <taxon>Teleostei</taxon>
        <taxon>Neoteleostei</taxon>
        <taxon>Acanthomorphata</taxon>
        <taxon>Ovalentaria</taxon>
        <taxon>Cichlomorphae</taxon>
        <taxon>Cichliformes</taxon>
        <taxon>Cichlidae</taxon>
        <taxon>African cichlids</taxon>
        <taxon>Pseudocrenilabrinae</taxon>
        <taxon>Haplochromini</taxon>
        <taxon>Haplochromis</taxon>
    </lineage>
</organism>
<evidence type="ECO:0000259" key="11">
    <source>
        <dbReference type="Pfam" id="PF19272"/>
    </source>
</evidence>
<feature type="domain" description="Sphingomyelin phosphodiesterase C-terminal" evidence="11">
    <location>
        <begin position="389"/>
        <end position="529"/>
    </location>
</feature>
<dbReference type="PANTHER" id="PTHR10340">
    <property type="entry name" value="SPHINGOMYELIN PHOSPHODIESTERASE"/>
    <property type="match status" value="1"/>
</dbReference>
<dbReference type="FunFam" id="3.60.21.10:FF:000167">
    <property type="entry name" value="Acid sphingomyelinase-like phosphodiesterase"/>
    <property type="match status" value="1"/>
</dbReference>
<evidence type="ECO:0000256" key="4">
    <source>
        <dbReference type="ARBA" id="ARBA00022525"/>
    </source>
</evidence>
<dbReference type="GeneTree" id="ENSGT00950000183182"/>
<dbReference type="Ensembl" id="ENSHBUT00000024636.1">
    <property type="protein sequence ID" value="ENSHBUP00000016183.1"/>
    <property type="gene ID" value="ENSHBUG00000018120.1"/>
</dbReference>
<dbReference type="STRING" id="8153.ENSHBUP00000016183"/>
<evidence type="ECO:0000256" key="9">
    <source>
        <dbReference type="ARBA" id="ARBA00023180"/>
    </source>
</evidence>
<sequence length="533" mass="60779">MSLPPSCHPKTISLDSPLSKCTYITIQAQILQELDFHFHKFLPLRLKTRKSRDHSVALLPVYFGIGAVTSDSYRVYISYMFPGAVGFNALKMLRLCFLLLCYSAAPLTAAPTGRRYLASTGRFWHITDLHLDPSYHLTTDPKKVCYSSKGVPATNPGLYGDFLCDSPFRLIESAFTNMASFTQPEDFIIWTGDSPPHVPPDELSTDIVIQVISNMTQTIRQHFPNLTVYPAVGNHDYWPQDQMPTSTNAIYKAAAQFWKLWLHDDALLTLSQGGFYSQLAKPGLRVVSLNTILYYSPNNVTQNMTDPAGQFEWLEKTLEKAAENREKVYIIGHVPVGFLPFARNITAIRENYNERLVTIFRKYSHVIAGHFYGHTHRDSIMVLLDKQGQPVNSLFVSPAVTPIKNLAELYSNNPSFRMYLYNNKDYTMLDIWQYYLNLTEANEKQRSDWTLEYIMTEAFGLTDLQPQSLLQLGLSFMLPQTKSFDKYFNHFMVSYNDSIICDGICKVSQVCSVLFLDQLSYSRCVKGDERTST</sequence>
<dbReference type="Pfam" id="PF00149">
    <property type="entry name" value="Metallophos"/>
    <property type="match status" value="1"/>
</dbReference>
<evidence type="ECO:0000259" key="10">
    <source>
        <dbReference type="Pfam" id="PF00149"/>
    </source>
</evidence>
<dbReference type="PANTHER" id="PTHR10340:SF24">
    <property type="entry name" value="ACID SPHINGOMYELINASE-LIKE PHOSPHODIESTERASE 3A"/>
    <property type="match status" value="1"/>
</dbReference>
<protein>
    <submittedName>
        <fullName evidence="12">Sphingomyelin phosphodiesterase acid like 3A</fullName>
    </submittedName>
</protein>
<dbReference type="SUPFAM" id="SSF56300">
    <property type="entry name" value="Metallo-dependent phosphatases"/>
    <property type="match status" value="1"/>
</dbReference>
<dbReference type="GO" id="GO:0008081">
    <property type="term" value="F:phosphoric diester hydrolase activity"/>
    <property type="evidence" value="ECO:0007669"/>
    <property type="project" value="TreeGrafter"/>
</dbReference>
<name>A0A3Q2VUP9_HAPBU</name>
<dbReference type="CDD" id="cd00842">
    <property type="entry name" value="MPP_ASMase"/>
    <property type="match status" value="1"/>
</dbReference>
<keyword evidence="13" id="KW-1185">Reference proteome</keyword>
<dbReference type="InterPro" id="IPR041805">
    <property type="entry name" value="ASMase/PPN1_MPP"/>
</dbReference>
<reference evidence="12" key="2">
    <citation type="submission" date="2025-09" db="UniProtKB">
        <authorList>
            <consortium name="Ensembl"/>
        </authorList>
    </citation>
    <scope>IDENTIFICATION</scope>
</reference>
<keyword evidence="5" id="KW-0479">Metal-binding</keyword>
<evidence type="ECO:0000313" key="13">
    <source>
        <dbReference type="Proteomes" id="UP000264840"/>
    </source>
</evidence>
<dbReference type="Pfam" id="PF19272">
    <property type="entry name" value="ASMase_C"/>
    <property type="match status" value="1"/>
</dbReference>
<keyword evidence="4" id="KW-0964">Secreted</keyword>
<keyword evidence="6" id="KW-0732">Signal</keyword>
<evidence type="ECO:0000256" key="8">
    <source>
        <dbReference type="ARBA" id="ARBA00022833"/>
    </source>
</evidence>
<keyword evidence="7" id="KW-0378">Hydrolase</keyword>
<keyword evidence="8" id="KW-0862">Zinc</keyword>
<accession>A0A3Q2VUP9</accession>
<dbReference type="Proteomes" id="UP000264840">
    <property type="component" value="Unplaced"/>
</dbReference>
<evidence type="ECO:0000256" key="7">
    <source>
        <dbReference type="ARBA" id="ARBA00022801"/>
    </source>
</evidence>
<dbReference type="InterPro" id="IPR004843">
    <property type="entry name" value="Calcineurin-like_PHP"/>
</dbReference>
<comment type="cofactor">
    <cofactor evidence="1">
        <name>Zn(2+)</name>
        <dbReference type="ChEBI" id="CHEBI:29105"/>
    </cofactor>
</comment>
<dbReference type="OMA" id="TAWHCRS"/>
<comment type="subcellular location">
    <subcellularLocation>
        <location evidence="2">Secreted</location>
    </subcellularLocation>
</comment>
<dbReference type="Gene3D" id="3.60.21.10">
    <property type="match status" value="1"/>
</dbReference>
<reference evidence="12" key="1">
    <citation type="submission" date="2025-08" db="UniProtKB">
        <authorList>
            <consortium name="Ensembl"/>
        </authorList>
    </citation>
    <scope>IDENTIFICATION</scope>
</reference>
<proteinExistence type="inferred from homology"/>
<evidence type="ECO:0000256" key="1">
    <source>
        <dbReference type="ARBA" id="ARBA00001947"/>
    </source>
</evidence>